<evidence type="ECO:0000256" key="2">
    <source>
        <dbReference type="ARBA" id="ARBA00010867"/>
    </source>
</evidence>
<evidence type="ECO:0000313" key="10">
    <source>
        <dbReference type="EMBL" id="KAL3823571.1"/>
    </source>
</evidence>
<dbReference type="EMBL" id="JALLPB020000034">
    <property type="protein sequence ID" value="KAL3823571.1"/>
    <property type="molecule type" value="Genomic_DNA"/>
</dbReference>
<evidence type="ECO:0000256" key="7">
    <source>
        <dbReference type="ARBA" id="ARBA00023136"/>
    </source>
</evidence>
<organism evidence="10 11">
    <name type="scientific">Cyclostephanos tholiformis</name>
    <dbReference type="NCBI Taxonomy" id="382380"/>
    <lineage>
        <taxon>Eukaryota</taxon>
        <taxon>Sar</taxon>
        <taxon>Stramenopiles</taxon>
        <taxon>Ochrophyta</taxon>
        <taxon>Bacillariophyta</taxon>
        <taxon>Coscinodiscophyceae</taxon>
        <taxon>Thalassiosirophycidae</taxon>
        <taxon>Stephanodiscales</taxon>
        <taxon>Stephanodiscaceae</taxon>
        <taxon>Cyclostephanos</taxon>
    </lineage>
</organism>
<evidence type="ECO:0000256" key="9">
    <source>
        <dbReference type="SAM" id="MobiDB-lite"/>
    </source>
</evidence>
<feature type="compositionally biased region" description="Low complexity" evidence="9">
    <location>
        <begin position="95"/>
        <end position="108"/>
    </location>
</feature>
<proteinExistence type="inferred from homology"/>
<name>A0ABD3SGP3_9STRA</name>
<dbReference type="GO" id="GO:0005744">
    <property type="term" value="C:TIM23 mitochondrial import inner membrane translocase complex"/>
    <property type="evidence" value="ECO:0007669"/>
    <property type="project" value="UniProtKB-UniRule"/>
</dbReference>
<dbReference type="GO" id="GO:0030150">
    <property type="term" value="P:protein import into mitochondrial matrix"/>
    <property type="evidence" value="ECO:0007669"/>
    <property type="project" value="UniProtKB-UniRule"/>
</dbReference>
<keyword evidence="3" id="KW-0812">Transmembrane</keyword>
<keyword evidence="11" id="KW-1185">Reference proteome</keyword>
<keyword evidence="8" id="KW-0813">Transport</keyword>
<keyword evidence="8" id="KW-0999">Mitochondrion inner membrane</keyword>
<evidence type="ECO:0000256" key="1">
    <source>
        <dbReference type="ARBA" id="ARBA00004304"/>
    </source>
</evidence>
<accession>A0ABD3SGP3</accession>
<dbReference type="Gene3D" id="3.10.450.320">
    <property type="entry name" value="Mitochondrial import inner membrane translocase subunit Tim21"/>
    <property type="match status" value="1"/>
</dbReference>
<gene>
    <name evidence="10" type="ORF">ACHAXA_002912</name>
</gene>
<comment type="caution">
    <text evidence="10">The sequence shown here is derived from an EMBL/GenBank/DDBJ whole genome shotgun (WGS) entry which is preliminary data.</text>
</comment>
<keyword evidence="8" id="KW-0653">Protein transport</keyword>
<evidence type="ECO:0000256" key="6">
    <source>
        <dbReference type="ARBA" id="ARBA00023128"/>
    </source>
</evidence>
<dbReference type="Pfam" id="PF08294">
    <property type="entry name" value="TIM21"/>
    <property type="match status" value="1"/>
</dbReference>
<keyword evidence="4" id="KW-0809">Transit peptide</keyword>
<dbReference type="PANTHER" id="PTHR13032">
    <property type="entry name" value="MITOCHONDRIAL IMPORT INNER MEMBRANE TRANSLOCASE SUBUNIT TIM21"/>
    <property type="match status" value="1"/>
</dbReference>
<feature type="compositionally biased region" description="Polar residues" evidence="9">
    <location>
        <begin position="123"/>
        <end position="140"/>
    </location>
</feature>
<dbReference type="AlphaFoldDB" id="A0ABD3SGP3"/>
<sequence>MTFFFGSASSLERMIRSTLIRPPAVATTTMGPTARRAPALSSGHVFRFLSLGVVRRSSPSTTSGSALRAGWSSPYKNYHFHCPQRRMASLLRPASSSSSSSIRSSSSGSSGGAGGDKSNGHSSTSADAEQQPQPPTSQEIVLTPGEKVVVGTRLFFWSAALAFASVCGYYIVRELMPTKMSPNAVFDGATAIVRNNEEVRRRFGDSIKTYGRDHGGHREGRRNFVEHTEYVDAETDGSKRTRVRFNLEGQYGSAFVFAEVASSMPSGEFVYVLVQDKRNGATITVVDNRSMLLAKKMAGGSDEGRDVFARLLGTGGGGGSGGGSGIGGK</sequence>
<feature type="region of interest" description="Disordered" evidence="9">
    <location>
        <begin position="93"/>
        <end position="140"/>
    </location>
</feature>
<comment type="subunit">
    <text evidence="8">Component of the TIM23 complex.</text>
</comment>
<keyword evidence="6 8" id="KW-0496">Mitochondrion</keyword>
<dbReference type="Proteomes" id="UP001530377">
    <property type="component" value="Unassembled WGS sequence"/>
</dbReference>
<keyword evidence="8" id="KW-0811">Translocation</keyword>
<evidence type="ECO:0000256" key="5">
    <source>
        <dbReference type="ARBA" id="ARBA00022989"/>
    </source>
</evidence>
<evidence type="ECO:0000256" key="4">
    <source>
        <dbReference type="ARBA" id="ARBA00022946"/>
    </source>
</evidence>
<reference evidence="10 11" key="1">
    <citation type="submission" date="2024-10" db="EMBL/GenBank/DDBJ databases">
        <title>Updated reference genomes for cyclostephanoid diatoms.</title>
        <authorList>
            <person name="Roberts W.R."/>
            <person name="Alverson A.J."/>
        </authorList>
    </citation>
    <scope>NUCLEOTIDE SEQUENCE [LARGE SCALE GENOMIC DNA]</scope>
    <source>
        <strain evidence="10 11">AJA228-03</strain>
    </source>
</reference>
<keyword evidence="5" id="KW-1133">Transmembrane helix</keyword>
<comment type="subcellular location">
    <subcellularLocation>
        <location evidence="8">Mitochondrion inner membrane</location>
        <topology evidence="8">Single-pass membrane protein</topology>
    </subcellularLocation>
    <subcellularLocation>
        <location evidence="1">Mitochondrion membrane</location>
        <topology evidence="1">Single-pass membrane protein</topology>
    </subcellularLocation>
</comment>
<evidence type="ECO:0000256" key="8">
    <source>
        <dbReference type="RuleBase" id="RU367142"/>
    </source>
</evidence>
<evidence type="ECO:0000313" key="11">
    <source>
        <dbReference type="Proteomes" id="UP001530377"/>
    </source>
</evidence>
<dbReference type="PANTHER" id="PTHR13032:SF6">
    <property type="entry name" value="MITOCHONDRIAL IMPORT INNER MEMBRANE TRANSLOCASE SUBUNIT TIM21"/>
    <property type="match status" value="1"/>
</dbReference>
<evidence type="ECO:0000256" key="3">
    <source>
        <dbReference type="ARBA" id="ARBA00022692"/>
    </source>
</evidence>
<keyword evidence="7" id="KW-0472">Membrane</keyword>
<dbReference type="InterPro" id="IPR038552">
    <property type="entry name" value="Tim21_IMS_sf"/>
</dbReference>
<comment type="function">
    <text evidence="8">Essential component of the TIM23 complex, a complex that mediates the translocation of transit peptide-containing proteins across the mitochondrial inner membrane.</text>
</comment>
<dbReference type="InterPro" id="IPR013261">
    <property type="entry name" value="Tim21"/>
</dbReference>
<protein>
    <recommendedName>
        <fullName evidence="8">Mitochondrial import inner membrane translocase subunit Tim21</fullName>
    </recommendedName>
</protein>
<comment type="similarity">
    <text evidence="2 8">Belongs to the TIM21 family.</text>
</comment>